<dbReference type="RefSeq" id="WP_209464619.1">
    <property type="nucleotide sequence ID" value="NZ_CP110224.1"/>
</dbReference>
<sequence>MKLTEKQRKFVDYYIETGNAEESAKRAGYSARGNTTKLLQNTTILQYMDKQMKKLADKRIMGQREALELLTSIGRGEMKEEVYMSTEMGIERIEKIPDIRDRQKAVEALLKRYPVNEYEELKNEQLRNQIKKLEAETQNEVTGDNRVIIVNDKESMRKAIEDE</sequence>
<keyword evidence="1" id="KW-1188">Viral release from host cell</keyword>
<name>A0ABS4IKZ6_9BACI</name>
<gene>
    <name evidence="4" type="ORF">J2Z83_003745</name>
</gene>
<keyword evidence="3" id="KW-0175">Coiled coil</keyword>
<evidence type="ECO:0000313" key="5">
    <source>
        <dbReference type="Proteomes" id="UP001519345"/>
    </source>
</evidence>
<dbReference type="PANTHER" id="PTHR41328">
    <property type="entry name" value="TERMINASE SMALL SUBUNIT-RELATED"/>
    <property type="match status" value="1"/>
</dbReference>
<dbReference type="Pfam" id="PF03592">
    <property type="entry name" value="Terminase_2"/>
    <property type="match status" value="1"/>
</dbReference>
<feature type="coiled-coil region" evidence="3">
    <location>
        <begin position="116"/>
        <end position="143"/>
    </location>
</feature>
<dbReference type="Gene3D" id="6.10.140.2160">
    <property type="match status" value="1"/>
</dbReference>
<proteinExistence type="predicted"/>
<dbReference type="InterPro" id="IPR052404">
    <property type="entry name" value="SPP1-like_terminase"/>
</dbReference>
<protein>
    <submittedName>
        <fullName evidence="4">Phage terminase small subunit</fullName>
    </submittedName>
</protein>
<evidence type="ECO:0000256" key="1">
    <source>
        <dbReference type="ARBA" id="ARBA00022612"/>
    </source>
</evidence>
<dbReference type="InterPro" id="IPR038713">
    <property type="entry name" value="Terminase_Gp1_N_sf"/>
</dbReference>
<comment type="caution">
    <text evidence="4">The sequence shown here is derived from an EMBL/GenBank/DDBJ whole genome shotgun (WGS) entry which is preliminary data.</text>
</comment>
<dbReference type="PANTHER" id="PTHR41328:SF2">
    <property type="entry name" value="TERMINASE SMALL SUBUNIT"/>
    <property type="match status" value="1"/>
</dbReference>
<accession>A0ABS4IKZ6</accession>
<evidence type="ECO:0000256" key="2">
    <source>
        <dbReference type="ARBA" id="ARBA00023219"/>
    </source>
</evidence>
<keyword evidence="5" id="KW-1185">Reference proteome</keyword>
<dbReference type="InterPro" id="IPR005335">
    <property type="entry name" value="Terminase_ssu"/>
</dbReference>
<dbReference type="Gene3D" id="1.10.10.1400">
    <property type="entry name" value="Terminase, small subunit, N-terminal DNA-binding domain, HTH motif"/>
    <property type="match status" value="1"/>
</dbReference>
<dbReference type="EMBL" id="JAGGKX010000029">
    <property type="protein sequence ID" value="MBP1971594.1"/>
    <property type="molecule type" value="Genomic_DNA"/>
</dbReference>
<evidence type="ECO:0000256" key="3">
    <source>
        <dbReference type="SAM" id="Coils"/>
    </source>
</evidence>
<evidence type="ECO:0000313" key="4">
    <source>
        <dbReference type="EMBL" id="MBP1971594.1"/>
    </source>
</evidence>
<keyword evidence="2" id="KW-0231">Viral genome packaging</keyword>
<organism evidence="4 5">
    <name type="scientific">Virgibacillus natechei</name>
    <dbReference type="NCBI Taxonomy" id="1216297"/>
    <lineage>
        <taxon>Bacteria</taxon>
        <taxon>Bacillati</taxon>
        <taxon>Bacillota</taxon>
        <taxon>Bacilli</taxon>
        <taxon>Bacillales</taxon>
        <taxon>Bacillaceae</taxon>
        <taxon>Virgibacillus</taxon>
    </lineage>
</organism>
<dbReference type="Proteomes" id="UP001519345">
    <property type="component" value="Unassembled WGS sequence"/>
</dbReference>
<reference evidence="4 5" key="1">
    <citation type="submission" date="2021-03" db="EMBL/GenBank/DDBJ databases">
        <title>Genomic Encyclopedia of Type Strains, Phase IV (KMG-IV): sequencing the most valuable type-strain genomes for metagenomic binning, comparative biology and taxonomic classification.</title>
        <authorList>
            <person name="Goeker M."/>
        </authorList>
    </citation>
    <scope>NUCLEOTIDE SEQUENCE [LARGE SCALE GENOMIC DNA]</scope>
    <source>
        <strain evidence="4 5">DSM 25609</strain>
    </source>
</reference>